<dbReference type="Proteomes" id="UP000268094">
    <property type="component" value="Unassembled WGS sequence"/>
</dbReference>
<accession>A0A3A8HZS8</accession>
<dbReference type="AlphaFoldDB" id="A0A3A8HZS8"/>
<evidence type="ECO:0000313" key="2">
    <source>
        <dbReference type="Proteomes" id="UP000268094"/>
    </source>
</evidence>
<organism evidence="1 2">
    <name type="scientific">Corallococcus terminator</name>
    <dbReference type="NCBI Taxonomy" id="2316733"/>
    <lineage>
        <taxon>Bacteria</taxon>
        <taxon>Pseudomonadati</taxon>
        <taxon>Myxococcota</taxon>
        <taxon>Myxococcia</taxon>
        <taxon>Myxococcales</taxon>
        <taxon>Cystobacterineae</taxon>
        <taxon>Myxococcaceae</taxon>
        <taxon>Corallococcus</taxon>
    </lineage>
</organism>
<evidence type="ECO:0000313" key="1">
    <source>
        <dbReference type="EMBL" id="RKG73064.1"/>
    </source>
</evidence>
<protein>
    <submittedName>
        <fullName evidence="1">Uncharacterized protein</fullName>
    </submittedName>
</protein>
<proteinExistence type="predicted"/>
<sequence length="101" mass="10626">MSVTTLERVKEQVTTLMTSILRHYEANVAPGEVGPNGTGLATGQAPFKEGCPTGLLYGRVQSGKTLAMITTAAMAIDNGFKVVVVLTSDNVSLVKQTADWA</sequence>
<keyword evidence="2" id="KW-1185">Reference proteome</keyword>
<dbReference type="EMBL" id="RAVZ01000431">
    <property type="protein sequence ID" value="RKG73064.1"/>
    <property type="molecule type" value="Genomic_DNA"/>
</dbReference>
<gene>
    <name evidence="1" type="ORF">D7V88_37080</name>
</gene>
<name>A0A3A8HZS8_9BACT</name>
<reference evidence="2" key="1">
    <citation type="submission" date="2018-09" db="EMBL/GenBank/DDBJ databases">
        <authorList>
            <person name="Livingstone P.G."/>
            <person name="Whitworth D.E."/>
        </authorList>
    </citation>
    <scope>NUCLEOTIDE SEQUENCE [LARGE SCALE GENOMIC DNA]</scope>
    <source>
        <strain evidence="2">CA054A</strain>
    </source>
</reference>
<comment type="caution">
    <text evidence="1">The sequence shown here is derived from an EMBL/GenBank/DDBJ whole genome shotgun (WGS) entry which is preliminary data.</text>
</comment>